<feature type="non-terminal residue" evidence="2">
    <location>
        <position position="107"/>
    </location>
</feature>
<keyword evidence="1" id="KW-1133">Transmembrane helix</keyword>
<gene>
    <name evidence="2" type="ORF">B296_00036494</name>
</gene>
<dbReference type="EMBL" id="AMZH03004031">
    <property type="protein sequence ID" value="RRT70401.1"/>
    <property type="molecule type" value="Genomic_DNA"/>
</dbReference>
<reference evidence="2 3" key="1">
    <citation type="journal article" date="2014" name="Agronomy (Basel)">
        <title>A Draft Genome Sequence for Ensete ventricosum, the Drought-Tolerant Tree Against Hunger.</title>
        <authorList>
            <person name="Harrison J."/>
            <person name="Moore K.A."/>
            <person name="Paszkiewicz K."/>
            <person name="Jones T."/>
            <person name="Grant M."/>
            <person name="Ambacheew D."/>
            <person name="Muzemil S."/>
            <person name="Studholme D.J."/>
        </authorList>
    </citation>
    <scope>NUCLEOTIDE SEQUENCE [LARGE SCALE GENOMIC DNA]</scope>
</reference>
<comment type="caution">
    <text evidence="2">The sequence shown here is derived from an EMBL/GenBank/DDBJ whole genome shotgun (WGS) entry which is preliminary data.</text>
</comment>
<name>A0A427A2H9_ENSVE</name>
<evidence type="ECO:0000256" key="1">
    <source>
        <dbReference type="SAM" id="Phobius"/>
    </source>
</evidence>
<protein>
    <submittedName>
        <fullName evidence="2">Uncharacterized protein</fullName>
    </submittedName>
</protein>
<dbReference type="Proteomes" id="UP000287651">
    <property type="component" value="Unassembled WGS sequence"/>
</dbReference>
<feature type="transmembrane region" description="Helical" evidence="1">
    <location>
        <begin position="20"/>
        <end position="40"/>
    </location>
</feature>
<keyword evidence="1" id="KW-0812">Transmembrane</keyword>
<proteinExistence type="predicted"/>
<evidence type="ECO:0000313" key="2">
    <source>
        <dbReference type="EMBL" id="RRT70401.1"/>
    </source>
</evidence>
<organism evidence="2 3">
    <name type="scientific">Ensete ventricosum</name>
    <name type="common">Abyssinian banana</name>
    <name type="synonym">Musa ensete</name>
    <dbReference type="NCBI Taxonomy" id="4639"/>
    <lineage>
        <taxon>Eukaryota</taxon>
        <taxon>Viridiplantae</taxon>
        <taxon>Streptophyta</taxon>
        <taxon>Embryophyta</taxon>
        <taxon>Tracheophyta</taxon>
        <taxon>Spermatophyta</taxon>
        <taxon>Magnoliopsida</taxon>
        <taxon>Liliopsida</taxon>
        <taxon>Zingiberales</taxon>
        <taxon>Musaceae</taxon>
        <taxon>Ensete</taxon>
    </lineage>
</organism>
<evidence type="ECO:0000313" key="3">
    <source>
        <dbReference type="Proteomes" id="UP000287651"/>
    </source>
</evidence>
<dbReference type="AlphaFoldDB" id="A0A427A2H9"/>
<keyword evidence="1" id="KW-0472">Membrane</keyword>
<accession>A0A427A2H9</accession>
<sequence length="107" mass="12495">MSSHCLLSCVYYMGLQMCAPLFYDLIIYIVLSMTTMFFEVEVPIELKAEKYPHYMERSNAYTSMSILGLIYDKVNSVQTEDRPSNGEYCCSWTFYVMHNCENLVAHQ</sequence>